<dbReference type="SUPFAM" id="SSF51182">
    <property type="entry name" value="RmlC-like cupins"/>
    <property type="match status" value="1"/>
</dbReference>
<dbReference type="SMR" id="A0A0U3GRE5"/>
<dbReference type="Proteomes" id="UP000060043">
    <property type="component" value="Chromosome"/>
</dbReference>
<dbReference type="EMBL" id="CP013694">
    <property type="protein sequence ID" value="ALU28561.1"/>
    <property type="molecule type" value="Genomic_DNA"/>
</dbReference>
<dbReference type="RefSeq" id="WP_011278082.1">
    <property type="nucleotide sequence ID" value="NZ_BHWZ01000003.1"/>
</dbReference>
<evidence type="ECO:0000313" key="4">
    <source>
        <dbReference type="EMBL" id="ALU31273.1"/>
    </source>
</evidence>
<evidence type="ECO:0000256" key="1">
    <source>
        <dbReference type="ARBA" id="ARBA00022723"/>
    </source>
</evidence>
<dbReference type="Gene3D" id="2.60.120.10">
    <property type="entry name" value="Jelly Rolls"/>
    <property type="match status" value="1"/>
</dbReference>
<dbReference type="STRING" id="1435377.SUSAZ_05885"/>
<name>A0A0U3GRE5_9CREN</name>
<dbReference type="PANTHER" id="PTHR35848">
    <property type="entry name" value="OXALATE-BINDING PROTEIN"/>
    <property type="match status" value="1"/>
</dbReference>
<feature type="domain" description="Cupin type-2" evidence="2">
    <location>
        <begin position="45"/>
        <end position="112"/>
    </location>
</feature>
<dbReference type="GeneID" id="14551737"/>
<dbReference type="OrthoDB" id="23670at2157"/>
<dbReference type="InterPro" id="IPR013096">
    <property type="entry name" value="Cupin_2"/>
</dbReference>
<dbReference type="GO" id="GO:0046872">
    <property type="term" value="F:metal ion binding"/>
    <property type="evidence" value="ECO:0007669"/>
    <property type="project" value="UniProtKB-KW"/>
</dbReference>
<evidence type="ECO:0000313" key="6">
    <source>
        <dbReference type="Proteomes" id="UP000065473"/>
    </source>
</evidence>
<proteinExistence type="predicted"/>
<protein>
    <submittedName>
        <fullName evidence="4">Cupin</fullName>
    </submittedName>
</protein>
<sequence>MDTKVVIRRDQWKPGSAMEIKRGVKDWKVIYPETGFPVKSLVLGVVEVEPNNSTPLHKHNCEEVYYVLDGEGVVEINGVKYEIKANDSVYIKENTPHRVFNTGKTTLRYVAVAGIMFVPLLPNWPTESPYEFVGEK</sequence>
<dbReference type="PANTHER" id="PTHR35848:SF6">
    <property type="entry name" value="CUPIN TYPE-2 DOMAIN-CONTAINING PROTEIN"/>
    <property type="match status" value="1"/>
</dbReference>
<evidence type="ECO:0000259" key="2">
    <source>
        <dbReference type="Pfam" id="PF07883"/>
    </source>
</evidence>
<evidence type="ECO:0000313" key="5">
    <source>
        <dbReference type="Proteomes" id="UP000060043"/>
    </source>
</evidence>
<dbReference type="InterPro" id="IPR011051">
    <property type="entry name" value="RmlC_Cupin_sf"/>
</dbReference>
<dbReference type="Proteomes" id="UP000065473">
    <property type="component" value="Chromosome"/>
</dbReference>
<dbReference type="AlphaFoldDB" id="A0A0U3GRE5"/>
<dbReference type="InterPro" id="IPR014710">
    <property type="entry name" value="RmlC-like_jellyroll"/>
</dbReference>
<evidence type="ECO:0000313" key="3">
    <source>
        <dbReference type="EMBL" id="ALU28561.1"/>
    </source>
</evidence>
<keyword evidence="1" id="KW-0479">Metal-binding</keyword>
<dbReference type="PaxDb" id="1435377-SUSAZ_05885"/>
<dbReference type="EMBL" id="CP013695">
    <property type="protein sequence ID" value="ALU31273.1"/>
    <property type="molecule type" value="Genomic_DNA"/>
</dbReference>
<gene>
    <name evidence="3" type="ORF">ATY89_00330</name>
    <name evidence="4" type="ORF">ATZ20_03375</name>
</gene>
<accession>A0A0U3GRE5</accession>
<dbReference type="Pfam" id="PF07883">
    <property type="entry name" value="Cupin_2"/>
    <property type="match status" value="1"/>
</dbReference>
<dbReference type="OMA" id="PGSAMEI"/>
<reference evidence="5 6" key="1">
    <citation type="submission" date="2015-12" db="EMBL/GenBank/DDBJ databases">
        <title>A stable core within a dynamic pangenome in Sulfolobus acidocaldarius.</title>
        <authorList>
            <person name="Anderson R."/>
            <person name="Kouris A."/>
            <person name="Seward C."/>
            <person name="Campbell K."/>
            <person name="Whitaker R."/>
        </authorList>
    </citation>
    <scope>NUCLEOTIDE SEQUENCE [LARGE SCALE GENOMIC DNA]</scope>
    <source>
        <strain evidence="3 6">GG12-C01-09</strain>
        <strain evidence="4 5">NG05B_CO5_07</strain>
    </source>
</reference>
<organism evidence="4 5">
    <name type="scientific">Sulfolobus acidocaldarius</name>
    <dbReference type="NCBI Taxonomy" id="2285"/>
    <lineage>
        <taxon>Archaea</taxon>
        <taxon>Thermoproteota</taxon>
        <taxon>Thermoprotei</taxon>
        <taxon>Sulfolobales</taxon>
        <taxon>Sulfolobaceae</taxon>
        <taxon>Sulfolobus</taxon>
    </lineage>
</organism>
<dbReference type="InterPro" id="IPR051610">
    <property type="entry name" value="GPI/OXD"/>
</dbReference>